<dbReference type="InterPro" id="IPR056613">
    <property type="entry name" value="DUF7287"/>
</dbReference>
<feature type="transmembrane region" description="Helical" evidence="2">
    <location>
        <begin position="44"/>
        <end position="62"/>
    </location>
</feature>
<keyword evidence="4" id="KW-1185">Reference proteome</keyword>
<evidence type="ECO:0000256" key="1">
    <source>
        <dbReference type="SAM" id="MobiDB-lite"/>
    </source>
</evidence>
<dbReference type="Proteomes" id="UP001589595">
    <property type="component" value="Unassembled WGS sequence"/>
</dbReference>
<keyword evidence="2" id="KW-0812">Transmembrane</keyword>
<feature type="region of interest" description="Disordered" evidence="1">
    <location>
        <begin position="1"/>
        <end position="36"/>
    </location>
</feature>
<keyword evidence="2" id="KW-1133">Transmembrane helix</keyword>
<name>A0ABD5MME0_9EURY</name>
<evidence type="ECO:0000256" key="2">
    <source>
        <dbReference type="SAM" id="Phobius"/>
    </source>
</evidence>
<dbReference type="GeneID" id="67209401"/>
<protein>
    <recommendedName>
        <fullName evidence="5">Flagellin N-terminal-like domain-containing protein</fullName>
    </recommendedName>
</protein>
<dbReference type="Pfam" id="PF23958">
    <property type="entry name" value="DUF7287"/>
    <property type="match status" value="1"/>
</dbReference>
<evidence type="ECO:0000313" key="3">
    <source>
        <dbReference type="EMBL" id="MFB9823112.1"/>
    </source>
</evidence>
<organism evidence="3 4">
    <name type="scientific">Halobaculum roseum</name>
    <dbReference type="NCBI Taxonomy" id="2175149"/>
    <lineage>
        <taxon>Archaea</taxon>
        <taxon>Methanobacteriati</taxon>
        <taxon>Methanobacteriota</taxon>
        <taxon>Stenosarchaea group</taxon>
        <taxon>Halobacteria</taxon>
        <taxon>Halobacteriales</taxon>
        <taxon>Haloferacaceae</taxon>
        <taxon>Halobaculum</taxon>
    </lineage>
</organism>
<feature type="compositionally biased region" description="Low complexity" evidence="1">
    <location>
        <begin position="27"/>
        <end position="36"/>
    </location>
</feature>
<proteinExistence type="predicted"/>
<dbReference type="RefSeq" id="WP_225935150.1">
    <property type="nucleotide sequence ID" value="NZ_CP082286.1"/>
</dbReference>
<accession>A0ABD5MME0</accession>
<gene>
    <name evidence="3" type="ORF">ACFFOL_02770</name>
</gene>
<comment type="caution">
    <text evidence="3">The sequence shown here is derived from an EMBL/GenBank/DDBJ whole genome shotgun (WGS) entry which is preliminary data.</text>
</comment>
<reference evidence="3" key="1">
    <citation type="submission" date="2024-09" db="EMBL/GenBank/DDBJ databases">
        <authorList>
            <person name="Sun Q."/>
        </authorList>
    </citation>
    <scope>NUCLEOTIDE SEQUENCE [LARGE SCALE GENOMIC DNA]</scope>
    <source>
        <strain evidence="3">JCM 31273</strain>
    </source>
</reference>
<evidence type="ECO:0000313" key="4">
    <source>
        <dbReference type="Proteomes" id="UP001589595"/>
    </source>
</evidence>
<evidence type="ECO:0008006" key="5">
    <source>
        <dbReference type="Google" id="ProtNLM"/>
    </source>
</evidence>
<sequence length="188" mass="19170">MSDDPWSSEGSAGERPERDGRDRGGDAADPGGDAAGRGQTTIDYAVGVSVFLLVVAFVFAFAPSLTAPFTGDATDAVVVADRSADRVANDLLVEDPANPAVLNATCTGAFFDTDGPDRSDDCRYDANASDLKGTLGVISPARTVNVTVVGGETTLAAGPSPPRGADVSVARRAVLLDGADASVVVRVW</sequence>
<keyword evidence="2" id="KW-0472">Membrane</keyword>
<dbReference type="EMBL" id="JBHMAJ010000001">
    <property type="protein sequence ID" value="MFB9823112.1"/>
    <property type="molecule type" value="Genomic_DNA"/>
</dbReference>
<dbReference type="AlphaFoldDB" id="A0ABD5MME0"/>
<feature type="compositionally biased region" description="Basic and acidic residues" evidence="1">
    <location>
        <begin position="12"/>
        <end position="26"/>
    </location>
</feature>